<evidence type="ECO:0000313" key="8">
    <source>
        <dbReference type="EMBL" id="GAA2147207.1"/>
    </source>
</evidence>
<evidence type="ECO:0000259" key="7">
    <source>
        <dbReference type="PROSITE" id="PS51012"/>
    </source>
</evidence>
<keyword evidence="9" id="KW-1185">Reference proteome</keyword>
<dbReference type="RefSeq" id="WP_344466496.1">
    <property type="nucleotide sequence ID" value="NZ_BAAANT010000021.1"/>
</dbReference>
<keyword evidence="3 6" id="KW-1133">Transmembrane helix</keyword>
<evidence type="ECO:0000256" key="3">
    <source>
        <dbReference type="ARBA" id="ARBA00022989"/>
    </source>
</evidence>
<feature type="transmembrane region" description="Helical" evidence="6">
    <location>
        <begin position="76"/>
        <end position="94"/>
    </location>
</feature>
<feature type="transmembrane region" description="Helical" evidence="6">
    <location>
        <begin position="188"/>
        <end position="207"/>
    </location>
</feature>
<dbReference type="Pfam" id="PF01061">
    <property type="entry name" value="ABC2_membrane"/>
    <property type="match status" value="1"/>
</dbReference>
<proteinExistence type="inferred from homology"/>
<evidence type="ECO:0000256" key="6">
    <source>
        <dbReference type="RuleBase" id="RU361157"/>
    </source>
</evidence>
<dbReference type="PANTHER" id="PTHR43229">
    <property type="entry name" value="NODULATION PROTEIN J"/>
    <property type="match status" value="1"/>
</dbReference>
<comment type="subcellular location">
    <subcellularLocation>
        <location evidence="6">Cell membrane</location>
        <topology evidence="6">Multi-pass membrane protein</topology>
    </subcellularLocation>
    <subcellularLocation>
        <location evidence="1">Membrane</location>
        <topology evidence="1">Multi-pass membrane protein</topology>
    </subcellularLocation>
</comment>
<dbReference type="InterPro" id="IPR000412">
    <property type="entry name" value="ABC_2_transport"/>
</dbReference>
<protein>
    <recommendedName>
        <fullName evidence="6">Transport permease protein</fullName>
    </recommendedName>
</protein>
<feature type="domain" description="ABC transmembrane type-2" evidence="7">
    <location>
        <begin position="39"/>
        <end position="268"/>
    </location>
</feature>
<keyword evidence="4 6" id="KW-0472">Membrane</keyword>
<organism evidence="8 9">
    <name type="scientific">Kitasatospora kazusensis</name>
    <dbReference type="NCBI Taxonomy" id="407974"/>
    <lineage>
        <taxon>Bacteria</taxon>
        <taxon>Bacillati</taxon>
        <taxon>Actinomycetota</taxon>
        <taxon>Actinomycetes</taxon>
        <taxon>Kitasatosporales</taxon>
        <taxon>Streptomycetaceae</taxon>
        <taxon>Kitasatospora</taxon>
    </lineage>
</organism>
<reference evidence="8 9" key="1">
    <citation type="journal article" date="2019" name="Int. J. Syst. Evol. Microbiol.">
        <title>The Global Catalogue of Microorganisms (GCM) 10K type strain sequencing project: providing services to taxonomists for standard genome sequencing and annotation.</title>
        <authorList>
            <consortium name="The Broad Institute Genomics Platform"/>
            <consortium name="The Broad Institute Genome Sequencing Center for Infectious Disease"/>
            <person name="Wu L."/>
            <person name="Ma J."/>
        </authorList>
    </citation>
    <scope>NUCLEOTIDE SEQUENCE [LARGE SCALE GENOMIC DNA]</scope>
    <source>
        <strain evidence="8 9">JCM 14560</strain>
    </source>
</reference>
<feature type="transmembrane region" description="Helical" evidence="6">
    <location>
        <begin position="140"/>
        <end position="168"/>
    </location>
</feature>
<dbReference type="InterPro" id="IPR047817">
    <property type="entry name" value="ABC2_TM_bact-type"/>
</dbReference>
<dbReference type="InterPro" id="IPR051784">
    <property type="entry name" value="Nod_factor_ABC_transporter"/>
</dbReference>
<keyword evidence="6" id="KW-0813">Transport</keyword>
<dbReference type="PROSITE" id="PS51012">
    <property type="entry name" value="ABC_TM2"/>
    <property type="match status" value="1"/>
</dbReference>
<feature type="transmembrane region" description="Helical" evidence="6">
    <location>
        <begin position="243"/>
        <end position="262"/>
    </location>
</feature>
<evidence type="ECO:0000313" key="9">
    <source>
        <dbReference type="Proteomes" id="UP001422759"/>
    </source>
</evidence>
<gene>
    <name evidence="8" type="ORF">GCM10009760_37780</name>
</gene>
<evidence type="ECO:0000256" key="2">
    <source>
        <dbReference type="ARBA" id="ARBA00022692"/>
    </source>
</evidence>
<evidence type="ECO:0000256" key="4">
    <source>
        <dbReference type="ARBA" id="ARBA00023136"/>
    </source>
</evidence>
<keyword evidence="2 6" id="KW-0812">Transmembrane</keyword>
<feature type="transmembrane region" description="Helical" evidence="6">
    <location>
        <begin position="37"/>
        <end position="64"/>
    </location>
</feature>
<keyword evidence="5" id="KW-0046">Antibiotic resistance</keyword>
<comment type="similarity">
    <text evidence="6">Belongs to the ABC-2 integral membrane protein family.</text>
</comment>
<comment type="caution">
    <text evidence="8">The sequence shown here is derived from an EMBL/GenBank/DDBJ whole genome shotgun (WGS) entry which is preliminary data.</text>
</comment>
<evidence type="ECO:0000256" key="1">
    <source>
        <dbReference type="ARBA" id="ARBA00004141"/>
    </source>
</evidence>
<name>A0ABN2ZUR1_9ACTN</name>
<dbReference type="EMBL" id="BAAANT010000021">
    <property type="protein sequence ID" value="GAA2147207.1"/>
    <property type="molecule type" value="Genomic_DNA"/>
</dbReference>
<accession>A0ABN2ZUR1</accession>
<dbReference type="InterPro" id="IPR013525">
    <property type="entry name" value="ABC2_TM"/>
</dbReference>
<dbReference type="PIRSF" id="PIRSF006648">
    <property type="entry name" value="DrrB"/>
    <property type="match status" value="1"/>
</dbReference>
<sequence>MPVVESPLTLSAVLPPGIYARRARALIGRSAMVGRHIWLLIASGFVEPLLFLAVFGAGFGTMIGPVTGPDHHPMRYITFVAPALLAVSAMNGALHDATFNVFGKLRSKFYDTVLSTPLGTLDIVIGEMSWALIRGGMYSAGFLAVMLATGLVGPVAAVVCLAAALLVGASFAATGMLATTYLRSWQDYSFVTTATMVQFLFSTTFYPLSTYPKALQWAVQVFPLYQAIQLMRDITFDTVGPQTAVHIAYLLVLAAIAFVCAVRRLHRKLIS</sequence>
<dbReference type="PRINTS" id="PR00164">
    <property type="entry name" value="ABC2TRNSPORT"/>
</dbReference>
<keyword evidence="6" id="KW-1003">Cell membrane</keyword>
<dbReference type="Proteomes" id="UP001422759">
    <property type="component" value="Unassembled WGS sequence"/>
</dbReference>
<evidence type="ECO:0000256" key="5">
    <source>
        <dbReference type="ARBA" id="ARBA00023251"/>
    </source>
</evidence>
<feature type="transmembrane region" description="Helical" evidence="6">
    <location>
        <begin position="114"/>
        <end position="133"/>
    </location>
</feature>
<dbReference type="PANTHER" id="PTHR43229:SF2">
    <property type="entry name" value="NODULATION PROTEIN J"/>
    <property type="match status" value="1"/>
</dbReference>